<dbReference type="PROSITE" id="PS50853">
    <property type="entry name" value="FN3"/>
    <property type="match status" value="2"/>
</dbReference>
<feature type="compositionally biased region" description="Polar residues" evidence="1">
    <location>
        <begin position="1728"/>
        <end position="1737"/>
    </location>
</feature>
<dbReference type="SMART" id="SM00060">
    <property type="entry name" value="FN3"/>
    <property type="match status" value="2"/>
</dbReference>
<feature type="region of interest" description="Disordered" evidence="1">
    <location>
        <begin position="212"/>
        <end position="391"/>
    </location>
</feature>
<feature type="domain" description="Fibronectin type-III" evidence="2">
    <location>
        <begin position="3948"/>
        <end position="4039"/>
    </location>
</feature>
<feature type="compositionally biased region" description="Basic and acidic residues" evidence="1">
    <location>
        <begin position="779"/>
        <end position="790"/>
    </location>
</feature>
<name>A0A8C8B0D9_9STRI</name>
<feature type="region of interest" description="Disordered" evidence="1">
    <location>
        <begin position="3438"/>
        <end position="3471"/>
    </location>
</feature>
<feature type="region of interest" description="Disordered" evidence="1">
    <location>
        <begin position="1955"/>
        <end position="1982"/>
    </location>
</feature>
<feature type="compositionally biased region" description="Polar residues" evidence="1">
    <location>
        <begin position="2528"/>
        <end position="2540"/>
    </location>
</feature>
<feature type="region of interest" description="Disordered" evidence="1">
    <location>
        <begin position="2754"/>
        <end position="2774"/>
    </location>
</feature>
<dbReference type="PANTHER" id="PTHR24099">
    <property type="entry name" value="E3 UBIQUITIN-PROTEIN LIGASE TRIM36-RELATED"/>
    <property type="match status" value="1"/>
</dbReference>
<dbReference type="InterPro" id="IPR036116">
    <property type="entry name" value="FN3_sf"/>
</dbReference>
<feature type="compositionally biased region" description="Polar residues" evidence="1">
    <location>
        <begin position="2012"/>
        <end position="2021"/>
    </location>
</feature>
<feature type="compositionally biased region" description="Polar residues" evidence="1">
    <location>
        <begin position="2754"/>
        <end position="2763"/>
    </location>
</feature>
<dbReference type="SUPFAM" id="SSF49265">
    <property type="entry name" value="Fibronectin type III"/>
    <property type="match status" value="1"/>
</dbReference>
<feature type="compositionally biased region" description="Polar residues" evidence="1">
    <location>
        <begin position="287"/>
        <end position="296"/>
    </location>
</feature>
<feature type="compositionally biased region" description="Basic and acidic residues" evidence="1">
    <location>
        <begin position="651"/>
        <end position="672"/>
    </location>
</feature>
<dbReference type="Proteomes" id="UP000694552">
    <property type="component" value="Unplaced"/>
</dbReference>
<feature type="compositionally biased region" description="Basic and acidic residues" evidence="1">
    <location>
        <begin position="3025"/>
        <end position="3036"/>
    </location>
</feature>
<feature type="compositionally biased region" description="Polar residues" evidence="1">
    <location>
        <begin position="3205"/>
        <end position="3221"/>
    </location>
</feature>
<feature type="compositionally biased region" description="Basic and acidic residues" evidence="1">
    <location>
        <begin position="525"/>
        <end position="534"/>
    </location>
</feature>
<feature type="region of interest" description="Disordered" evidence="1">
    <location>
        <begin position="1565"/>
        <end position="1584"/>
    </location>
</feature>
<feature type="compositionally biased region" description="Basic and acidic residues" evidence="1">
    <location>
        <begin position="1707"/>
        <end position="1723"/>
    </location>
</feature>
<feature type="compositionally biased region" description="Polar residues" evidence="1">
    <location>
        <begin position="970"/>
        <end position="1010"/>
    </location>
</feature>
<feature type="compositionally biased region" description="Polar residues" evidence="1">
    <location>
        <begin position="245"/>
        <end position="259"/>
    </location>
</feature>
<feature type="region of interest" description="Disordered" evidence="1">
    <location>
        <begin position="2470"/>
        <end position="2569"/>
    </location>
</feature>
<feature type="region of interest" description="Disordered" evidence="1">
    <location>
        <begin position="1853"/>
        <end position="1884"/>
    </location>
</feature>
<evidence type="ECO:0000256" key="1">
    <source>
        <dbReference type="SAM" id="MobiDB-lite"/>
    </source>
</evidence>
<feature type="compositionally biased region" description="Polar residues" evidence="1">
    <location>
        <begin position="333"/>
        <end position="352"/>
    </location>
</feature>
<feature type="region of interest" description="Disordered" evidence="1">
    <location>
        <begin position="3201"/>
        <end position="3222"/>
    </location>
</feature>
<evidence type="ECO:0000313" key="4">
    <source>
        <dbReference type="Proteomes" id="UP000694552"/>
    </source>
</evidence>
<dbReference type="InterPro" id="IPR003961">
    <property type="entry name" value="FN3_dom"/>
</dbReference>
<feature type="region of interest" description="Disordered" evidence="1">
    <location>
        <begin position="724"/>
        <end position="817"/>
    </location>
</feature>
<feature type="compositionally biased region" description="Polar residues" evidence="1">
    <location>
        <begin position="432"/>
        <end position="452"/>
    </location>
</feature>
<dbReference type="PANTHER" id="PTHR24099:SF7">
    <property type="entry name" value="CARDIOMYOPATHY-ASSOCIATED PROTEIN 5"/>
    <property type="match status" value="1"/>
</dbReference>
<feature type="compositionally biased region" description="Basic and acidic residues" evidence="1">
    <location>
        <begin position="2479"/>
        <end position="2499"/>
    </location>
</feature>
<dbReference type="SUPFAM" id="SSF49899">
    <property type="entry name" value="Concanavalin A-like lectins/glucanases"/>
    <property type="match status" value="1"/>
</dbReference>
<feature type="compositionally biased region" description="Basic and acidic residues" evidence="1">
    <location>
        <begin position="2038"/>
        <end position="2054"/>
    </location>
</feature>
<keyword evidence="4" id="KW-1185">Reference proteome</keyword>
<feature type="compositionally biased region" description="Polar residues" evidence="1">
    <location>
        <begin position="2122"/>
        <end position="2141"/>
    </location>
</feature>
<feature type="compositionally biased region" description="Polar residues" evidence="1">
    <location>
        <begin position="2055"/>
        <end position="2078"/>
    </location>
</feature>
<dbReference type="CDD" id="cd00063">
    <property type="entry name" value="FN3"/>
    <property type="match status" value="2"/>
</dbReference>
<evidence type="ECO:0000259" key="2">
    <source>
        <dbReference type="PROSITE" id="PS50853"/>
    </source>
</evidence>
<feature type="compositionally biased region" description="Polar residues" evidence="1">
    <location>
        <begin position="490"/>
        <end position="499"/>
    </location>
</feature>
<dbReference type="Gene3D" id="3.30.160.60">
    <property type="entry name" value="Classic Zinc Finger"/>
    <property type="match status" value="1"/>
</dbReference>
<sequence length="4150" mass="466132">MVTVQSEDSGITWETSSSRCSTPWASETSTTSDLHSMESSPVGSPPGKVIFIMDEGKIVRKRKRKASNRMPITTSLKGRQSNKKRDSSGMQRQEPRTVLGDVQASVLNVEQVEAQDTDEEMLDDKEDLENVTEEPVKRAPIRSIFRESRLRKVGPILGGPVQARIQLFNSIFAGTGPAPETLEKISIQRSSSVSGDSEQFLDTSVKERLQKFSSLSEATHPKPYQRARSSNLETPSERRREQRQQHTAHADQSYSSPTTPFEKWLANKDDVSSENTKPIKMKDKPSRFSSSGAETTLQHEEGKDRQSLSETPDEVLGHSLKSWPPEEARKEQSYSPASKTSITEQTGSISLESNDKSEKQVPLPSAENANKKPDNSLLTASDHLDELKEQEIQPNFALQSVSAGFVNELDRQSTQPILPTTSMSEHSEREAQNSTVHSYSPSAPSAKSTLSEIRQEDIMPQSSESAQSESEHVLLPHSVDETEKQKTECHSSITALSETEPSHLLYSAEKKEGQKPPPPETQTVHLEKKTKSEQDSSSSLQETEEQEVKLNSPIPEKIDSKYFSISYPDHTETEETQKTSAINKAVDLDHPDSSIEKNEQAESAQMEMEHSDFSYSSKEIGESERTQVELEHPDFSFSREEMEESESAQLEGEHPDFSCSREERKESESAKLETEYPELLFAIKETEESESAQLEMEHLYFSYSKEETEELECAQLDTRQPEFLYSMEEMESSQLETEHPEFFSKKETEESESTQMEMEHPDFSFSREEMEESESAQLEAEHPDFSYSREEMEESESAQQEIGHPDFSLSREEVEELESARLEIEHQEFFFSREKTGKQKSVPFELEQPESYSPEEAEQEETAQLVLVPSDLPYLKEEAEKESTTKLQLVHPDISDATRGAETQQAGYLETAHLGLPYPMNKINQQELAQVDLDNSLTPYFGDKGEQLQPVQPDSQPGGKPYSSAKGMQGETTQLQSEHPVLSYSTGKEQQHKTSQLRAEQSETSYSTGKTEQEILQPKLEQGDSPYSQGETAQEIVQRDLEGSEPSYFISEAEQHENVQIVSENRDFSFTTREVMQKGVESESLGSSHSTDRTKPWKMVQMEQEKLLPLCSTAGSQQQETPPLHVALPDVLYSSGRMEEQDTVQREQEQQETVQKKAMEMEYSDFSETWGKEELQVIDQINLAQQEIAQPEIVHGSVPYSLREQMQEETQAEPTYPEQTFYVSTEMQEEMTQHKSEQPFFSRFTGKTEKPEIVHPELEQTFLPSSSGKEAPPEMEISSEYPDLSYFFHEAEQQKKLKHPTLPFCLKQQETAPLVMECPDFSGNSGEAKPGNIIEQESGHPELSYSMGEAQQQSEHLDSPGTLGEAAQDESMEVESKYPDLSCFDGNRNQQETSQLDAKYPDLSLSYGKAKEQAAQEFEPKQQELPKVARKRASPATAQIESKHPDLTFSPGKANESEIATWETKHPDWSHSTDETNQQEVVRLDQKHRKISASRENQQQTTKLQLEQEKLPHFPGKTKQLKHGQEDLEQPDLSFSIDRPDDEMAPPEAENPDVATHLDNAEVQQRVQQETEQTYSLRKAEQKRVWPEVPHLAHSVDTAAEEEMAEAGQGHPNLPYSVFKSGLQTAQLKPEHPGLACSLNKVQKTTQLGLEQPDALCIRDKTEQLPPSQLELGHADLSSPANKVGQQGMEHTALGSPNDGQSVSRAGKTEQREMAKSEPKHLDLSYSIDKTQTQEATQPVLGKPDLSSWPGKTEQAQTAQEKPDCLHSFKKPAQGEKAQPELGHLQLSSPVSEAEQETAHAKSNCSDLSAGRLEHHEIIRPEAEIMDLSCSIGETQQPQIAEEDLEYPDLLHSTDTLQQQEKFQPEQEQRGNFSSSLSKEEQWEGVEMQAEHPELQCSVGKTEGLQNFQAKSEYADLSFSVDTAEPCTTRHPELKECTLFHSFVKTKPSRAALLESEHPDVSDAMGKVPHPDLSSFVSEEKRSARLEVKQERGSYTLYPEETVRLKLEQPMFSSSHGTAEQLNRAPLKGEFPDLYSSGKKDQQEMVKQELEHSDLSYSTDKTQSQETMQLGSGQTDLSSCPGKTEQPQTVQGEAEHQDLLHFTDKTERQGTAQTEVERPDLSYSSVKLEQPPATQWKSEQLVTPHPTGKTEQQRMTHPEQELPSLSYSICKTPSQEATQMDLKQEDLTYALGNTDEIQTVQCEREHTGLLYSSGKREQEMVLPELQHMQLSYPVGQTEEEAPHQKSDYPDLSYSVGRQEHHEIEQLMVEEMNLLYPAGKSEHSQPPQEILQQPELLESFSKLEEKGMAYPGFLHSVVEEKQKPTSQLGSMQLGLSHSLAKTENQETTQAEFMPSDFSYSTGRAEHLQPERIKSKCPDLSYSLGKAETHGIKPPDLLYSYTKAEQSQTAQLEHPETSYFTGEMEWKDGAQCELKCVNLQDSVVEVEQPETPSVLRMFDRTKEQGTAQLVFEQSDLLSPTDKGEKHETAPLRAGHSEEQDTRATSSLTAELETEQQDLSSSSEEAERQKMQPNSSLPGQTVSVALGVSHSVSEAKPEGSPKSSHVTGGLSPKHLDLSYTHCKTEQLEAAQPESGFFFARKEAENTENHLHLPVVAQPEAEHIILPETEREQAPHYFHTATQLESEQLNLSYSTDKTETLESQDYLSLPSKLESEPSVPFYSADETYQQEIPPYSKPASEYLFPTQSLAEQEKQNMQPLIPKSAQSECKHVIPPYDEKELQEVQLCSPKTASLKTVQSESMSLTHTQDQDEQESQDHLLDTNYLSSEQLRSTPKFTAEQDKQEMQPNVQTVPRSVTRVSKVTAVAEQQAVSSDSFVPFYTLPEKSVSVAFTNDEEKQNIPSSSSDVVGMLGKQSDIVSGIYTEGQDRCELQQYFANQKHTSLEHLGAVSSDLLYETVVHKPQHYSGEWGSLSSGEMKSASSSSDEKQNPDIPSFGLASWLAEEVKARSISPIRAAEVDRQGIQLSPDEASHFGSKQFPAECCTELTVHGATRNEEHTFRVSDSVSSEVSHRRSSDTSHRMQRYDLPSLVGDNPAPDKASECETSIGNPTKMEVTQHPEVDKVSEVPEHYLRGEEEEKEHVSAVEDSQHAPETTEQKDLFNIISEGYEILNIHAPTCISSVDQEESEHMPDKLEYLETNPSFKRKLADDGHRSLASGTATEISESSVLGKPASHELKDLVKNDDVEETGGTQEENPVLPENNNSAVLDPSNGMADMDYFEKYTLIDDKTPIKPHFERPSSLFHVTEDPNEPVEEAVSFKESTEVDTVEEDFSLLEDLDEVFYGTAKGESKIQSYADAPKPLPLQKSIDISSKRVANTEDEQKPPGTPLFDSEEGVLERSLLFPTTVAAVNPELLEEPPALSFLYKDLYAEAVGEKTKDETPSDEESGNSNASFPSRNSDTDDGTGIYFEKYILKDEIPSKAIRTQKDQIPEDESFSGRISVQSSEDKHKRGSSDVQCVRTEVLPERGVVKSEKAQVDSDIQATICKPTHEEQHDITAVPQMEKYIPYVRTPVEDSEDVLYTQENLSCVPSIQQTEKPDWQREEKHPDVYEDLAESMDYDVITQEELLQDEISSQLTHEELLFEDRDSFEHAGDSCGFVNEPEQRTPFELEDSGFVLMNPEKSATNIPQVESPQRELKKAQADTYCYHCKCPISAIDKLFGDHKDHEVTTLDDAATKMKDQLSELLIALEEKSMKIEEFVSDIESLFNSVEENCKKNAELLEKQNEEMLTKVVAQYDEKSENFEEVKNMKMEYLYEQMVNFQQTVDAAKETLETTVKEMEELDGFVFLNCFLPNRLLSAMDTTLSLEKVPSAFSLFEHYADSPGQSNQHSLKHVAVPQTPTVIPQEPDSATSTSIAVYWAVNDGDTIDCFQVYCMEEPQATLVEEYRVTVKESHCILEDLEPDHCYSVWVMAVNGTGCSLPSEKSIFKTAPAVPTIKAEDCTVCWDTATVRWHAGSASAESFTLEYCRQHSPEGEGLRTFAGIKRPELKVSLEPNVNYFFYLRAVNTFGTSEQSEAALISTKGTQFHLLSNTAHPALQISSNAMVIRLPEKTKFTGFLHTGVMSDVHVTEHPARIGILLDYSGGRLLFFNAERGLVLFTIRHKFTDAAHPAFALEKAGALTLRTGMDLPEFVKHS</sequence>
<feature type="region of interest" description="Disordered" evidence="1">
    <location>
        <begin position="186"/>
        <end position="205"/>
    </location>
</feature>
<feature type="region of interest" description="Disordered" evidence="1">
    <location>
        <begin position="3170"/>
        <end position="3189"/>
    </location>
</feature>
<feature type="domain" description="Fibronectin type-III" evidence="2">
    <location>
        <begin position="3851"/>
        <end position="3947"/>
    </location>
</feature>
<feature type="compositionally biased region" description="Basic and acidic residues" evidence="1">
    <location>
        <begin position="235"/>
        <end position="244"/>
    </location>
</feature>
<dbReference type="InterPro" id="IPR013783">
    <property type="entry name" value="Ig-like_fold"/>
</dbReference>
<protein>
    <recommendedName>
        <fullName evidence="2">Fibronectin type-III domain-containing protein</fullName>
    </recommendedName>
</protein>
<dbReference type="InterPro" id="IPR050617">
    <property type="entry name" value="E3_ligase_FN3/SPRY"/>
</dbReference>
<feature type="region of interest" description="Disordered" evidence="1">
    <location>
        <begin position="3090"/>
        <end position="3111"/>
    </location>
</feature>
<dbReference type="Gene3D" id="2.60.120.920">
    <property type="match status" value="1"/>
</dbReference>
<dbReference type="Pfam" id="PF00041">
    <property type="entry name" value="fn3"/>
    <property type="match status" value="1"/>
</dbReference>
<dbReference type="InterPro" id="IPR013320">
    <property type="entry name" value="ConA-like_dom_sf"/>
</dbReference>
<feature type="compositionally biased region" description="Basic and acidic residues" evidence="1">
    <location>
        <begin position="297"/>
        <end position="307"/>
    </location>
</feature>
<feature type="region of interest" description="Disordered" evidence="1">
    <location>
        <begin position="410"/>
        <end position="555"/>
    </location>
</feature>
<feature type="compositionally biased region" description="Polar residues" evidence="1">
    <location>
        <begin position="3171"/>
        <end position="3182"/>
    </location>
</feature>
<dbReference type="InterPro" id="IPR043136">
    <property type="entry name" value="B30.2/SPRY_sf"/>
</dbReference>
<feature type="compositionally biased region" description="Basic and acidic residues" evidence="1">
    <location>
        <begin position="1463"/>
        <end position="1474"/>
    </location>
</feature>
<feature type="compositionally biased region" description="Polar residues" evidence="1">
    <location>
        <begin position="187"/>
        <end position="202"/>
    </location>
</feature>
<feature type="region of interest" description="Disordered" evidence="1">
    <location>
        <begin position="3257"/>
        <end position="3277"/>
    </location>
</feature>
<feature type="compositionally biased region" description="Low complexity" evidence="1">
    <location>
        <begin position="1565"/>
        <end position="1574"/>
    </location>
</feature>
<feature type="region of interest" description="Disordered" evidence="1">
    <location>
        <begin position="835"/>
        <end position="862"/>
    </location>
</feature>
<feature type="compositionally biased region" description="Basic and acidic residues" evidence="1">
    <location>
        <begin position="469"/>
        <end position="489"/>
    </location>
</feature>
<feature type="compositionally biased region" description="Basic and acidic residues" evidence="1">
    <location>
        <begin position="382"/>
        <end position="391"/>
    </location>
</feature>
<feature type="compositionally biased region" description="Low complexity" evidence="1">
    <location>
        <begin position="2927"/>
        <end position="2939"/>
    </location>
</feature>
<reference evidence="3" key="2">
    <citation type="submission" date="2025-09" db="UniProtKB">
        <authorList>
            <consortium name="Ensembl"/>
        </authorList>
    </citation>
    <scope>IDENTIFICATION</scope>
</reference>
<feature type="region of interest" description="Disordered" evidence="1">
    <location>
        <begin position="1345"/>
        <end position="1399"/>
    </location>
</feature>
<feature type="region of interest" description="Disordered" evidence="1">
    <location>
        <begin position="2012"/>
        <end position="2164"/>
    </location>
</feature>
<accession>A0A8C8B0D9</accession>
<feature type="region of interest" description="Disordered" evidence="1">
    <location>
        <begin position="2922"/>
        <end position="2947"/>
    </location>
</feature>
<feature type="region of interest" description="Disordered" evidence="1">
    <location>
        <begin position="1667"/>
        <end position="1813"/>
    </location>
</feature>
<dbReference type="Gene3D" id="2.60.40.10">
    <property type="entry name" value="Immunoglobulins"/>
    <property type="match status" value="2"/>
</dbReference>
<reference evidence="3" key="1">
    <citation type="submission" date="2025-08" db="UniProtKB">
        <authorList>
            <consortium name="Ensembl"/>
        </authorList>
    </citation>
    <scope>IDENTIFICATION</scope>
</reference>
<feature type="compositionally biased region" description="Polar residues" evidence="1">
    <location>
        <begin position="3403"/>
        <end position="3413"/>
    </location>
</feature>
<feature type="region of interest" description="Disordered" evidence="1">
    <location>
        <begin position="1411"/>
        <end position="1553"/>
    </location>
</feature>
<feature type="region of interest" description="Disordered" evidence="1">
    <location>
        <begin position="3014"/>
        <end position="3036"/>
    </location>
</feature>
<feature type="region of interest" description="Disordered" evidence="1">
    <location>
        <begin position="3308"/>
        <end position="3348"/>
    </location>
</feature>
<feature type="compositionally biased region" description="Polar residues" evidence="1">
    <location>
        <begin position="1"/>
        <end position="42"/>
    </location>
</feature>
<feature type="compositionally biased region" description="Basic and acidic residues" evidence="1">
    <location>
        <begin position="619"/>
        <end position="640"/>
    </location>
</feature>
<feature type="compositionally biased region" description="Basic and acidic residues" evidence="1">
    <location>
        <begin position="1411"/>
        <end position="1424"/>
    </location>
</feature>
<dbReference type="GO" id="GO:0005737">
    <property type="term" value="C:cytoplasm"/>
    <property type="evidence" value="ECO:0007669"/>
    <property type="project" value="TreeGrafter"/>
</dbReference>
<feature type="compositionally biased region" description="Polar residues" evidence="1">
    <location>
        <begin position="70"/>
        <end position="79"/>
    </location>
</feature>
<evidence type="ECO:0000313" key="3">
    <source>
        <dbReference type="Ensembl" id="ENSOSUP00000011980.1"/>
    </source>
</evidence>
<feature type="region of interest" description="Disordered" evidence="1">
    <location>
        <begin position="3390"/>
        <end position="3420"/>
    </location>
</feature>
<feature type="compositionally biased region" description="Polar residues" evidence="1">
    <location>
        <begin position="1387"/>
        <end position="1396"/>
    </location>
</feature>
<dbReference type="SUPFAM" id="SSF57845">
    <property type="entry name" value="B-box zinc-binding domain"/>
    <property type="match status" value="1"/>
</dbReference>
<feature type="region of interest" description="Disordered" evidence="1">
    <location>
        <begin position="1"/>
        <end position="135"/>
    </location>
</feature>
<feature type="compositionally biased region" description="Polar residues" evidence="1">
    <location>
        <begin position="412"/>
        <end position="424"/>
    </location>
</feature>
<feature type="compositionally biased region" description="Acidic residues" evidence="1">
    <location>
        <begin position="113"/>
        <end position="132"/>
    </location>
</feature>
<feature type="compositionally biased region" description="Basic and acidic residues" evidence="1">
    <location>
        <begin position="2093"/>
        <end position="2108"/>
    </location>
</feature>
<feature type="compositionally biased region" description="Basic and acidic residues" evidence="1">
    <location>
        <begin position="736"/>
        <end position="748"/>
    </location>
</feature>
<feature type="region of interest" description="Disordered" evidence="1">
    <location>
        <begin position="587"/>
        <end position="672"/>
    </location>
</feature>
<proteinExistence type="predicted"/>
<dbReference type="Ensembl" id="ENSOSUT00000012392.1">
    <property type="protein sequence ID" value="ENSOSUP00000011980.1"/>
    <property type="gene ID" value="ENSOSUG00000008028.1"/>
</dbReference>
<organism evidence="3 4">
    <name type="scientific">Otus sunia</name>
    <name type="common">Oriental scops-owl</name>
    <dbReference type="NCBI Taxonomy" id="257818"/>
    <lineage>
        <taxon>Eukaryota</taxon>
        <taxon>Metazoa</taxon>
        <taxon>Chordata</taxon>
        <taxon>Craniata</taxon>
        <taxon>Vertebrata</taxon>
        <taxon>Euteleostomi</taxon>
        <taxon>Archelosauria</taxon>
        <taxon>Archosauria</taxon>
        <taxon>Dinosauria</taxon>
        <taxon>Saurischia</taxon>
        <taxon>Theropoda</taxon>
        <taxon>Coelurosauria</taxon>
        <taxon>Aves</taxon>
        <taxon>Neognathae</taxon>
        <taxon>Neoaves</taxon>
        <taxon>Telluraves</taxon>
        <taxon>Strigiformes</taxon>
        <taxon>Strigidae</taxon>
        <taxon>Otus</taxon>
    </lineage>
</organism>
<feature type="compositionally biased region" description="Basic and acidic residues" evidence="1">
    <location>
        <begin position="2151"/>
        <end position="2160"/>
    </location>
</feature>
<feature type="compositionally biased region" description="Basic and acidic residues" evidence="1">
    <location>
        <begin position="757"/>
        <end position="768"/>
    </location>
</feature>
<feature type="compositionally biased region" description="Basic and acidic residues" evidence="1">
    <location>
        <begin position="587"/>
        <end position="600"/>
    </location>
</feature>
<feature type="region of interest" description="Disordered" evidence="1">
    <location>
        <begin position="936"/>
        <end position="1033"/>
    </location>
</feature>